<evidence type="ECO:0000313" key="2">
    <source>
        <dbReference type="Proteomes" id="UP001255185"/>
    </source>
</evidence>
<comment type="caution">
    <text evidence="1">The sequence shown here is derived from an EMBL/GenBank/DDBJ whole genome shotgun (WGS) entry which is preliminary data.</text>
</comment>
<dbReference type="RefSeq" id="WP_310028278.1">
    <property type="nucleotide sequence ID" value="NZ_JAVDVI010000018.1"/>
</dbReference>
<accession>A0ABU1TTY1</accession>
<dbReference type="SUPFAM" id="SSF51126">
    <property type="entry name" value="Pectin lyase-like"/>
    <property type="match status" value="1"/>
</dbReference>
<reference evidence="1 2" key="1">
    <citation type="submission" date="2023-07" db="EMBL/GenBank/DDBJ databases">
        <title>Sorghum-associated microbial communities from plants grown in Nebraska, USA.</title>
        <authorList>
            <person name="Schachtman D."/>
        </authorList>
    </citation>
    <scope>NUCLEOTIDE SEQUENCE [LARGE SCALE GENOMIC DNA]</scope>
    <source>
        <strain evidence="1 2">3773</strain>
    </source>
</reference>
<dbReference type="PROSITE" id="PS51257">
    <property type="entry name" value="PROKAR_LIPOPROTEIN"/>
    <property type="match status" value="1"/>
</dbReference>
<name>A0ABU1TTY1_9FLAO</name>
<sequence>MRNSIFVLFIGILISLTSCRKDFDFETSNGGLGFSKDTVYLDTVFTNIGSSTYTLMVYNKSDKDIKIPTIEFAKGQNSKYRMTVDGMTGDNNRKFNNVELLAKDSLYIFIETTAEIIDANPTDFLYTDQILFDAGTKQQKVELVTLIQDAYFIYPNRENGIYDSVEYGLDENGEVTRVLGRLLQDNHPENGNEYVWGNDKPYVVYGFATVPNNKILTVNSGARIHFHADSGIIVQNGGTLNVNGAPSATDALENEVIFEGDRLEPGFADVPGQWATVYFQEGSKNHTISHLTIKNALVGLLVFNNFENPIAIDNTKIYNSAAYGILAQHAKIDAYNMVINSNSRGVASLACIFGGAYNFTHCTINNERSTSSHVSVLLTNFVLDGNNNSIPEDLTEANFNNCIIYGSNSRQLLISKDASKQFEFKFDHCLIKFDKAGNQGLINSPEYQFDDNIHYVNNLIARNSSEFKPQFLNTQKNQLMIGDDSAAKDAANFNFSTGIFANDLLGSLRQNPSDIGAYNAVVFPEE</sequence>
<evidence type="ECO:0000313" key="1">
    <source>
        <dbReference type="EMBL" id="MDR6969335.1"/>
    </source>
</evidence>
<organism evidence="1 2">
    <name type="scientific">Flavobacterium arsenatis</name>
    <dbReference type="NCBI Taxonomy" id="1484332"/>
    <lineage>
        <taxon>Bacteria</taxon>
        <taxon>Pseudomonadati</taxon>
        <taxon>Bacteroidota</taxon>
        <taxon>Flavobacteriia</taxon>
        <taxon>Flavobacteriales</taxon>
        <taxon>Flavobacteriaceae</taxon>
        <taxon>Flavobacterium</taxon>
    </lineage>
</organism>
<protein>
    <recommendedName>
        <fullName evidence="3">Right handed beta helix domain-containing protein</fullName>
    </recommendedName>
</protein>
<dbReference type="EMBL" id="JAVDVI010000018">
    <property type="protein sequence ID" value="MDR6969335.1"/>
    <property type="molecule type" value="Genomic_DNA"/>
</dbReference>
<dbReference type="InterPro" id="IPR011050">
    <property type="entry name" value="Pectin_lyase_fold/virulence"/>
</dbReference>
<keyword evidence="2" id="KW-1185">Reference proteome</keyword>
<evidence type="ECO:0008006" key="3">
    <source>
        <dbReference type="Google" id="ProtNLM"/>
    </source>
</evidence>
<gene>
    <name evidence="1" type="ORF">J2X31_003365</name>
</gene>
<proteinExistence type="predicted"/>
<dbReference type="Proteomes" id="UP001255185">
    <property type="component" value="Unassembled WGS sequence"/>
</dbReference>